<evidence type="ECO:0000256" key="6">
    <source>
        <dbReference type="ARBA" id="ARBA00022679"/>
    </source>
</evidence>
<accession>Q20ZP3</accession>
<dbReference type="KEGG" id="rpc:RPC_3862"/>
<feature type="domain" description="Histidine kinase" evidence="14">
    <location>
        <begin position="337"/>
        <end position="530"/>
    </location>
</feature>
<dbReference type="Gene3D" id="3.30.450.20">
    <property type="entry name" value="PAS domain"/>
    <property type="match status" value="3"/>
</dbReference>
<gene>
    <name evidence="15" type="ordered locus">RPC_3862</name>
</gene>
<dbReference type="CDD" id="cd12914">
    <property type="entry name" value="PDC1_DGC_like"/>
    <property type="match status" value="1"/>
</dbReference>
<evidence type="ECO:0000256" key="5">
    <source>
        <dbReference type="ARBA" id="ARBA00022553"/>
    </source>
</evidence>
<evidence type="ECO:0000256" key="2">
    <source>
        <dbReference type="ARBA" id="ARBA00004651"/>
    </source>
</evidence>
<dbReference type="InterPro" id="IPR003594">
    <property type="entry name" value="HATPase_dom"/>
</dbReference>
<dbReference type="PANTHER" id="PTHR41523">
    <property type="entry name" value="TWO-COMPONENT SYSTEM SENSOR PROTEIN"/>
    <property type="match status" value="1"/>
</dbReference>
<proteinExistence type="predicted"/>
<protein>
    <recommendedName>
        <fullName evidence="3">histidine kinase</fullName>
        <ecNumber evidence="3">2.7.13.3</ecNumber>
    </recommendedName>
</protein>
<dbReference type="SUPFAM" id="SSF55874">
    <property type="entry name" value="ATPase domain of HSP90 chaperone/DNA topoisomerase II/histidine kinase"/>
    <property type="match status" value="1"/>
</dbReference>
<evidence type="ECO:0000256" key="7">
    <source>
        <dbReference type="ARBA" id="ARBA00022692"/>
    </source>
</evidence>
<dbReference type="InterPro" id="IPR005467">
    <property type="entry name" value="His_kinase_dom"/>
</dbReference>
<dbReference type="Pfam" id="PF02743">
    <property type="entry name" value="dCache_1"/>
    <property type="match status" value="1"/>
</dbReference>
<dbReference type="STRING" id="316056.RPC_3862"/>
<dbReference type="GO" id="GO:0005524">
    <property type="term" value="F:ATP binding"/>
    <property type="evidence" value="ECO:0007669"/>
    <property type="project" value="UniProtKB-KW"/>
</dbReference>
<feature type="transmembrane region" description="Helical" evidence="13">
    <location>
        <begin position="291"/>
        <end position="311"/>
    </location>
</feature>
<organism evidence="15">
    <name type="scientific">Rhodopseudomonas palustris (strain BisB18)</name>
    <dbReference type="NCBI Taxonomy" id="316056"/>
    <lineage>
        <taxon>Bacteria</taxon>
        <taxon>Pseudomonadati</taxon>
        <taxon>Pseudomonadota</taxon>
        <taxon>Alphaproteobacteria</taxon>
        <taxon>Hyphomicrobiales</taxon>
        <taxon>Nitrobacteraceae</taxon>
        <taxon>Rhodopseudomonas</taxon>
    </lineage>
</organism>
<evidence type="ECO:0000256" key="3">
    <source>
        <dbReference type="ARBA" id="ARBA00012438"/>
    </source>
</evidence>
<dbReference type="Gene3D" id="3.30.565.10">
    <property type="entry name" value="Histidine kinase-like ATPase, C-terminal domain"/>
    <property type="match status" value="1"/>
</dbReference>
<dbReference type="SMART" id="SM00387">
    <property type="entry name" value="HATPase_c"/>
    <property type="match status" value="1"/>
</dbReference>
<keyword evidence="7 13" id="KW-0812">Transmembrane</keyword>
<dbReference type="EC" id="2.7.13.3" evidence="3"/>
<evidence type="ECO:0000313" key="15">
    <source>
        <dbReference type="EMBL" id="ABD89393.1"/>
    </source>
</evidence>
<evidence type="ECO:0000256" key="4">
    <source>
        <dbReference type="ARBA" id="ARBA00022475"/>
    </source>
</evidence>
<evidence type="ECO:0000256" key="11">
    <source>
        <dbReference type="ARBA" id="ARBA00022989"/>
    </source>
</evidence>
<feature type="transmembrane region" description="Helical" evidence="13">
    <location>
        <begin position="14"/>
        <end position="36"/>
    </location>
</feature>
<dbReference type="eggNOG" id="COG3920">
    <property type="taxonomic scope" value="Bacteria"/>
</dbReference>
<dbReference type="Pfam" id="PF02518">
    <property type="entry name" value="HATPase_c"/>
    <property type="match status" value="1"/>
</dbReference>
<keyword evidence="4" id="KW-1003">Cell membrane</keyword>
<evidence type="ECO:0000256" key="12">
    <source>
        <dbReference type="ARBA" id="ARBA00023136"/>
    </source>
</evidence>
<name>Q20ZP3_RHOPB</name>
<dbReference type="CDD" id="cd12915">
    <property type="entry name" value="PDC2_DGC_like"/>
    <property type="match status" value="1"/>
</dbReference>
<dbReference type="AlphaFoldDB" id="Q20ZP3"/>
<keyword evidence="12 13" id="KW-0472">Membrane</keyword>
<comment type="subcellular location">
    <subcellularLocation>
        <location evidence="2">Cell membrane</location>
        <topology evidence="2">Multi-pass membrane protein</topology>
    </subcellularLocation>
</comment>
<dbReference type="InterPro" id="IPR033479">
    <property type="entry name" value="dCache_1"/>
</dbReference>
<keyword evidence="10" id="KW-0067">ATP-binding</keyword>
<evidence type="ECO:0000256" key="10">
    <source>
        <dbReference type="ARBA" id="ARBA00022840"/>
    </source>
</evidence>
<keyword evidence="8" id="KW-0547">Nucleotide-binding</keyword>
<evidence type="ECO:0000259" key="14">
    <source>
        <dbReference type="PROSITE" id="PS50109"/>
    </source>
</evidence>
<dbReference type="PANTHER" id="PTHR41523:SF8">
    <property type="entry name" value="ETHYLENE RESPONSE SENSOR PROTEIN"/>
    <property type="match status" value="1"/>
</dbReference>
<dbReference type="PROSITE" id="PS50109">
    <property type="entry name" value="HIS_KIN"/>
    <property type="match status" value="1"/>
</dbReference>
<dbReference type="InterPro" id="IPR011495">
    <property type="entry name" value="Sig_transdc_His_kin_sub2_dim/P"/>
</dbReference>
<comment type="catalytic activity">
    <reaction evidence="1">
        <text>ATP + protein L-histidine = ADP + protein N-phospho-L-histidine.</text>
        <dbReference type="EC" id="2.7.13.3"/>
    </reaction>
</comment>
<reference evidence="15" key="1">
    <citation type="submission" date="2006-03" db="EMBL/GenBank/DDBJ databases">
        <title>Complete sequence of Rhodopseudomonas palustris BisB18.</title>
        <authorList>
            <consortium name="US DOE Joint Genome Institute"/>
            <person name="Copeland A."/>
            <person name="Lucas S."/>
            <person name="Lapidus A."/>
            <person name="Barry K."/>
            <person name="Detter J.C."/>
            <person name="Glavina del Rio T."/>
            <person name="Hammon N."/>
            <person name="Israni S."/>
            <person name="Dalin E."/>
            <person name="Tice H."/>
            <person name="Pitluck S."/>
            <person name="Chain P."/>
            <person name="Malfatti S."/>
            <person name="Shin M."/>
            <person name="Vergez L."/>
            <person name="Schmutz J."/>
            <person name="Larimer F."/>
            <person name="Land M."/>
            <person name="Hauser L."/>
            <person name="Pelletier D.A."/>
            <person name="Kyrpides N."/>
            <person name="Anderson I."/>
            <person name="Oda Y."/>
            <person name="Harwood C.S."/>
            <person name="Richardson P."/>
        </authorList>
    </citation>
    <scope>NUCLEOTIDE SEQUENCE [LARGE SCALE GENOMIC DNA]</scope>
    <source>
        <strain evidence="15">BisB18</strain>
    </source>
</reference>
<evidence type="ECO:0000256" key="1">
    <source>
        <dbReference type="ARBA" id="ARBA00000085"/>
    </source>
</evidence>
<dbReference type="EMBL" id="CP000301">
    <property type="protein sequence ID" value="ABD89393.1"/>
    <property type="molecule type" value="Genomic_DNA"/>
</dbReference>
<dbReference type="InterPro" id="IPR036890">
    <property type="entry name" value="HATPase_C_sf"/>
</dbReference>
<dbReference type="Pfam" id="PF07568">
    <property type="entry name" value="HisKA_2"/>
    <property type="match status" value="1"/>
</dbReference>
<evidence type="ECO:0000256" key="13">
    <source>
        <dbReference type="SAM" id="Phobius"/>
    </source>
</evidence>
<sequence length="532" mass="57582">MWLRVGALNNVRTIGFATAGFFALAILITGGLFLWLDHRATMTRAEAATRDMSRVVEEYAMRVFEINDLVVANVLAYVGERGGVDALRETTAAAEFLAGVTRRTADTDHLLVVDAGGGLVASSGEVPPADSGFSDRAWFKAHRAAGVDRYVGEAIIDRSTGELVYTYSRAIIDRQDRFAGVVQTAMRPSFLDDLVASSDVGRGTVLAIWSASGTLVARTGMSAAQAGQTIEDVVLFREMADQATGTYRAVSVIDGVDRIVSFRRLDKWQVVVTASTPLVSIFAPWYRHLSWTAAICGIVLIAIGCLTWIGARANRREAIARTNLEAALKEKHILLQEIHHRVKNNLQVTSSLIRMQEQRFTEPAFKAALRDTQDRLQSIALIHESLYRADAGSTVDLPDYFERLVGDIAEAYGAKSRGISIELRAEPLVLELTRAVPVGLVVTEVVSNAFKHAFAGTRGGTITISVQRSMGAIEIVVRDDGRGMPAATSCSGRGGLGTKLIHAFVAQLDGQSSVTCDGGTEFRLTIPGERLQ</sequence>
<keyword evidence="6 15" id="KW-0808">Transferase</keyword>
<evidence type="ECO:0000256" key="9">
    <source>
        <dbReference type="ARBA" id="ARBA00022777"/>
    </source>
</evidence>
<dbReference type="GO" id="GO:0005886">
    <property type="term" value="C:plasma membrane"/>
    <property type="evidence" value="ECO:0007669"/>
    <property type="project" value="UniProtKB-SubCell"/>
</dbReference>
<feature type="transmembrane region" description="Helical" evidence="13">
    <location>
        <begin position="268"/>
        <end position="285"/>
    </location>
</feature>
<evidence type="ECO:0000256" key="8">
    <source>
        <dbReference type="ARBA" id="ARBA00022741"/>
    </source>
</evidence>
<dbReference type="GO" id="GO:0004673">
    <property type="term" value="F:protein histidine kinase activity"/>
    <property type="evidence" value="ECO:0007669"/>
    <property type="project" value="UniProtKB-EC"/>
</dbReference>
<keyword evidence="9 15" id="KW-0418">Kinase</keyword>
<keyword evidence="5" id="KW-0597">Phosphoprotein</keyword>
<keyword evidence="11 13" id="KW-1133">Transmembrane helix</keyword>
<dbReference type="HOGENOM" id="CLU_024378_1_0_5"/>